<dbReference type="EMBL" id="CCBB010000001">
    <property type="protein sequence ID" value="CDO05436.1"/>
    <property type="molecule type" value="Genomic_DNA"/>
</dbReference>
<keyword evidence="2" id="KW-1185">Reference proteome</keyword>
<organism evidence="1 2">
    <name type="scientific">Mycolicibacterium cosmeticum</name>
    <dbReference type="NCBI Taxonomy" id="258533"/>
    <lineage>
        <taxon>Bacteria</taxon>
        <taxon>Bacillati</taxon>
        <taxon>Actinomycetota</taxon>
        <taxon>Actinomycetes</taxon>
        <taxon>Mycobacteriales</taxon>
        <taxon>Mycobacteriaceae</taxon>
        <taxon>Mycolicibacterium</taxon>
    </lineage>
</organism>
<proteinExistence type="predicted"/>
<dbReference type="Proteomes" id="UP000028870">
    <property type="component" value="Unassembled WGS sequence"/>
</dbReference>
<dbReference type="AlphaFoldDB" id="W9AS48"/>
<comment type="caution">
    <text evidence="1">The sequence shown here is derived from an EMBL/GenBank/DDBJ whole genome shotgun (WGS) entry which is preliminary data.</text>
</comment>
<evidence type="ECO:0000313" key="1">
    <source>
        <dbReference type="EMBL" id="CDO05436.1"/>
    </source>
</evidence>
<reference evidence="1" key="1">
    <citation type="submission" date="2014-03" db="EMBL/GenBank/DDBJ databases">
        <title>Draft Genome Sequence of Mycobacterium cosmeticum DSM 44829.</title>
        <authorList>
            <person name="Croce O."/>
            <person name="Robert C."/>
            <person name="Raoult D."/>
            <person name="Drancourt M."/>
        </authorList>
    </citation>
    <scope>NUCLEOTIDE SEQUENCE [LARGE SCALE GENOMIC DNA]</scope>
    <source>
        <strain evidence="1">DSM 44829</strain>
    </source>
</reference>
<sequence>MQDGGEGDEFRRFAVSSAAVETEAGHTLEVGVEGEQFADGTERHVITLEAGIDALGNLTSADARELAAALLAAADLQDGCASSAA</sequence>
<accession>W9AS48</accession>
<evidence type="ECO:0000313" key="2">
    <source>
        <dbReference type="Proteomes" id="UP000028870"/>
    </source>
</evidence>
<name>W9AS48_MYCCO</name>
<protein>
    <submittedName>
        <fullName evidence="1">Uncharacterized protein</fullName>
    </submittedName>
</protein>
<gene>
    <name evidence="1" type="ORF">BN977_00205</name>
</gene>
<reference evidence="1" key="2">
    <citation type="submission" date="2014-03" db="EMBL/GenBank/DDBJ databases">
        <authorList>
            <person name="Urmite Genomes"/>
        </authorList>
    </citation>
    <scope>NUCLEOTIDE SEQUENCE</scope>
    <source>
        <strain evidence="1">DSM 44829</strain>
    </source>
</reference>